<proteinExistence type="predicted"/>
<dbReference type="EMBL" id="JQ844296">
    <property type="protein sequence ID" value="AGS54397.1"/>
    <property type="molecule type" value="Genomic_DNA"/>
</dbReference>
<sequence length="97" mass="10680">MVSKKVAGILSLKKTDEISVRSFAGEKCVNEYYLRLLLAGGFAKDLQVLEMSEIIGADILIGMDVIGYGDFVFTLKKESNISKAKIYFRSPAKGIKV</sequence>
<evidence type="ECO:0000313" key="1">
    <source>
        <dbReference type="EMBL" id="AGS54397.1"/>
    </source>
</evidence>
<organism evidence="1">
    <name type="scientific">uncultured bacterium contig00104</name>
    <dbReference type="NCBI Taxonomy" id="1181571"/>
    <lineage>
        <taxon>Bacteria</taxon>
        <taxon>environmental samples</taxon>
    </lineage>
</organism>
<accession>A0A806KI77</accession>
<reference evidence="1" key="1">
    <citation type="submission" date="2012-03" db="EMBL/GenBank/DDBJ databases">
        <title>Functional metagenomics reveals considerable lignocellulase gene clusters in the gut microbiome of a wood-feeding higher termite.</title>
        <authorList>
            <person name="Liu N."/>
        </authorList>
    </citation>
    <scope>NUCLEOTIDE SEQUENCE</scope>
</reference>
<name>A0A806KI77_9BACT</name>
<protein>
    <submittedName>
        <fullName evidence="1">Uncharacterized protein</fullName>
    </submittedName>
</protein>
<dbReference type="AlphaFoldDB" id="A0A806KI77"/>